<organism evidence="1 2">
    <name type="scientific">Entomophthora muscae</name>
    <dbReference type="NCBI Taxonomy" id="34485"/>
    <lineage>
        <taxon>Eukaryota</taxon>
        <taxon>Fungi</taxon>
        <taxon>Fungi incertae sedis</taxon>
        <taxon>Zoopagomycota</taxon>
        <taxon>Entomophthoromycotina</taxon>
        <taxon>Entomophthoromycetes</taxon>
        <taxon>Entomophthorales</taxon>
        <taxon>Entomophthoraceae</taxon>
        <taxon>Entomophthora</taxon>
    </lineage>
</organism>
<reference evidence="1" key="1">
    <citation type="submission" date="2022-04" db="EMBL/GenBank/DDBJ databases">
        <title>Genome of the entomopathogenic fungus Entomophthora muscae.</title>
        <authorList>
            <person name="Elya C."/>
            <person name="Lovett B.R."/>
            <person name="Lee E."/>
            <person name="Macias A.M."/>
            <person name="Hajek A.E."/>
            <person name="De Bivort B.L."/>
            <person name="Kasson M.T."/>
            <person name="De Fine Licht H.H."/>
            <person name="Stajich J.E."/>
        </authorList>
    </citation>
    <scope>NUCLEOTIDE SEQUENCE</scope>
    <source>
        <strain evidence="1">Berkeley</strain>
    </source>
</reference>
<dbReference type="Proteomes" id="UP001165960">
    <property type="component" value="Unassembled WGS sequence"/>
</dbReference>
<sequence>MWAGMSQDSESQFNAEAGSVAPLIHSPPANVWREYTAEFIGSLVLVLLGDGVIAQVTFNKNSYGTKFLSINLGWGMGLAFAILLAGPTCHLNPAVTLGLATIGKHPWAKVPAYIAAQLVGAFLGAAALFMVYWPAFFSFPGGARTLKTAGIFATFPFEGSPFYASFITEMLATGMLMLGILALGTHKMPSYFGALWVGLLVGSIGISLGAMTGYALNPARDLGPRLFTLAAGWGTAPFTAANYYFWIPIFGPIFGALGAAFISKHLFLSQQV</sequence>
<evidence type="ECO:0000313" key="2">
    <source>
        <dbReference type="Proteomes" id="UP001165960"/>
    </source>
</evidence>
<comment type="caution">
    <text evidence="1">The sequence shown here is derived from an EMBL/GenBank/DDBJ whole genome shotgun (WGS) entry which is preliminary data.</text>
</comment>
<evidence type="ECO:0000313" key="1">
    <source>
        <dbReference type="EMBL" id="KAJ9063904.1"/>
    </source>
</evidence>
<accession>A0ACC2SNA7</accession>
<name>A0ACC2SNA7_9FUNG</name>
<gene>
    <name evidence="1" type="primary">FPS1_19</name>
    <name evidence="1" type="ORF">DSO57_1036108</name>
</gene>
<protein>
    <submittedName>
        <fullName evidence="1">Glycerol channel</fullName>
    </submittedName>
</protein>
<dbReference type="EMBL" id="QTSX02004597">
    <property type="protein sequence ID" value="KAJ9063904.1"/>
    <property type="molecule type" value="Genomic_DNA"/>
</dbReference>
<proteinExistence type="predicted"/>
<keyword evidence="2" id="KW-1185">Reference proteome</keyword>